<dbReference type="SUPFAM" id="SSF88723">
    <property type="entry name" value="PIN domain-like"/>
    <property type="match status" value="1"/>
</dbReference>
<dbReference type="InterPro" id="IPR029060">
    <property type="entry name" value="PIN-like_dom_sf"/>
</dbReference>
<feature type="domain" description="DUF5615" evidence="1">
    <location>
        <begin position="1"/>
        <end position="105"/>
    </location>
</feature>
<keyword evidence="3" id="KW-1185">Reference proteome</keyword>
<dbReference type="InterPro" id="IPR041049">
    <property type="entry name" value="DUF5615"/>
</dbReference>
<evidence type="ECO:0000259" key="1">
    <source>
        <dbReference type="Pfam" id="PF18480"/>
    </source>
</evidence>
<dbReference type="AlphaFoldDB" id="A0A2A2TCP0"/>
<evidence type="ECO:0000313" key="3">
    <source>
        <dbReference type="Proteomes" id="UP000218238"/>
    </source>
</evidence>
<dbReference type="EMBL" id="NTFS01000392">
    <property type="protein sequence ID" value="PAX51461.1"/>
    <property type="molecule type" value="Genomic_DNA"/>
</dbReference>
<name>A0A2A2TCP0_9CYAN</name>
<dbReference type="Proteomes" id="UP000218238">
    <property type="component" value="Unassembled WGS sequence"/>
</dbReference>
<proteinExistence type="predicted"/>
<reference evidence="2 3" key="1">
    <citation type="submission" date="2017-08" db="EMBL/GenBank/DDBJ databases">
        <title>Draft genome sequence of filamentous cyanobacterium Calothrix elsteri CCALA 953.</title>
        <authorList>
            <person name="Gagunashvili A.N."/>
            <person name="Elster J."/>
            <person name="Andresson O.S."/>
        </authorList>
    </citation>
    <scope>NUCLEOTIDE SEQUENCE [LARGE SCALE GENOMIC DNA]</scope>
    <source>
        <strain evidence="2 3">CCALA 953</strain>
    </source>
</reference>
<dbReference type="RefSeq" id="WP_095724200.1">
    <property type="nucleotide sequence ID" value="NZ_NTFS01000392.1"/>
</dbReference>
<organism evidence="2 3">
    <name type="scientific">Brunnivagina elsteri CCALA 953</name>
    <dbReference type="NCBI Taxonomy" id="987040"/>
    <lineage>
        <taxon>Bacteria</taxon>
        <taxon>Bacillati</taxon>
        <taxon>Cyanobacteriota</taxon>
        <taxon>Cyanophyceae</taxon>
        <taxon>Nostocales</taxon>
        <taxon>Calotrichaceae</taxon>
        <taxon>Brunnivagina</taxon>
    </lineage>
</organism>
<evidence type="ECO:0000313" key="2">
    <source>
        <dbReference type="EMBL" id="PAX51461.1"/>
    </source>
</evidence>
<comment type="caution">
    <text evidence="2">The sequence shown here is derived from an EMBL/GenBank/DDBJ whole genome shotgun (WGS) entry which is preliminary data.</text>
</comment>
<gene>
    <name evidence="2" type="ORF">CK510_24710</name>
</gene>
<dbReference type="Pfam" id="PF18480">
    <property type="entry name" value="DUF5615"/>
    <property type="match status" value="1"/>
</dbReference>
<accession>A0A2A2TCP0</accession>
<sequence>MKFLVDEDLSPSIALYLCQEMYFDAVAVRDRNLLNAADYEILEYAFQKDRILITANVKDFERFANAREIHAGIILICNGSLLRKEQMKAVSIAVSVIADEYDQGRDMVNRVLYIEVDGDLKFKDLPISK</sequence>
<protein>
    <recommendedName>
        <fullName evidence="1">DUF5615 domain-containing protein</fullName>
    </recommendedName>
</protein>